<dbReference type="PANTHER" id="PTHR30482:SF10">
    <property type="entry name" value="HIGH-AFFINITY BRANCHED-CHAIN AMINO ACID TRANSPORT PROTEIN BRAE"/>
    <property type="match status" value="1"/>
</dbReference>
<gene>
    <name evidence="8" type="ORF">E2K98_21170</name>
    <name evidence="7" type="ORF">RCG21_22530</name>
</gene>
<evidence type="ECO:0000313" key="7">
    <source>
        <dbReference type="EMBL" id="MDQ6599075.1"/>
    </source>
</evidence>
<dbReference type="InterPro" id="IPR043428">
    <property type="entry name" value="LivM-like"/>
</dbReference>
<protein>
    <submittedName>
        <fullName evidence="8">Branched-chain amino acid ABC transporter permease</fullName>
    </submittedName>
</protein>
<dbReference type="GO" id="GO:0015658">
    <property type="term" value="F:branched-chain amino acid transmembrane transporter activity"/>
    <property type="evidence" value="ECO:0007669"/>
    <property type="project" value="InterPro"/>
</dbReference>
<evidence type="ECO:0000256" key="6">
    <source>
        <dbReference type="SAM" id="Phobius"/>
    </source>
</evidence>
<organism evidence="8 9">
    <name type="scientific">Bacillus salipaludis</name>
    <dbReference type="NCBI Taxonomy" id="2547811"/>
    <lineage>
        <taxon>Bacteria</taxon>
        <taxon>Bacillati</taxon>
        <taxon>Bacillota</taxon>
        <taxon>Bacilli</taxon>
        <taxon>Bacillales</taxon>
        <taxon>Bacillaceae</taxon>
        <taxon>Bacillus</taxon>
    </lineage>
</organism>
<comment type="caution">
    <text evidence="8">The sequence shown here is derived from an EMBL/GenBank/DDBJ whole genome shotgun (WGS) entry which is preliminary data.</text>
</comment>
<dbReference type="PANTHER" id="PTHR30482">
    <property type="entry name" value="HIGH-AFFINITY BRANCHED-CHAIN AMINO ACID TRANSPORT SYSTEM PERMEASE"/>
    <property type="match status" value="1"/>
</dbReference>
<dbReference type="CDD" id="cd06581">
    <property type="entry name" value="TM_PBP1_LivM_like"/>
    <property type="match status" value="1"/>
</dbReference>
<proteinExistence type="predicted"/>
<keyword evidence="4 6" id="KW-1133">Transmembrane helix</keyword>
<evidence type="ECO:0000313" key="9">
    <source>
        <dbReference type="Proteomes" id="UP000295132"/>
    </source>
</evidence>
<dbReference type="Pfam" id="PF02653">
    <property type="entry name" value="BPD_transp_2"/>
    <property type="match status" value="1"/>
</dbReference>
<dbReference type="InterPro" id="IPR001851">
    <property type="entry name" value="ABC_transp_permease"/>
</dbReference>
<dbReference type="EMBL" id="SMYO01000011">
    <property type="protein sequence ID" value="TDK58729.1"/>
    <property type="molecule type" value="Genomic_DNA"/>
</dbReference>
<keyword evidence="10" id="KW-1185">Reference proteome</keyword>
<feature type="transmembrane region" description="Helical" evidence="6">
    <location>
        <begin position="42"/>
        <end position="61"/>
    </location>
</feature>
<comment type="subcellular location">
    <subcellularLocation>
        <location evidence="1">Cell membrane</location>
        <topology evidence="1">Multi-pass membrane protein</topology>
    </subcellularLocation>
</comment>
<keyword evidence="5 6" id="KW-0472">Membrane</keyword>
<reference evidence="8 9" key="1">
    <citation type="submission" date="2019-03" db="EMBL/GenBank/DDBJ databases">
        <title>Bacillus niacini sp. nov. a Nicotinate-Metabolizing Mesophile Isolated from Soil.</title>
        <authorList>
            <person name="Zhang G."/>
        </authorList>
    </citation>
    <scope>NUCLEOTIDE SEQUENCE [LARGE SCALE GENOMIC DNA]</scope>
    <source>
        <strain evidence="8 9">WN066</strain>
    </source>
</reference>
<feature type="transmembrane region" description="Helical" evidence="6">
    <location>
        <begin position="68"/>
        <end position="86"/>
    </location>
</feature>
<dbReference type="GO" id="GO:0005886">
    <property type="term" value="C:plasma membrane"/>
    <property type="evidence" value="ECO:0007669"/>
    <property type="project" value="UniProtKB-SubCell"/>
</dbReference>
<name>A0A4R5VLM9_9BACI</name>
<evidence type="ECO:0000313" key="10">
    <source>
        <dbReference type="Proteomes" id="UP001178888"/>
    </source>
</evidence>
<reference evidence="7" key="2">
    <citation type="submission" date="2023-08" db="EMBL/GenBank/DDBJ databases">
        <title>Nitrogen cycling bacteria in agricultural field soils.</title>
        <authorList>
            <person name="Jang J."/>
        </authorList>
    </citation>
    <scope>NUCLEOTIDE SEQUENCE</scope>
    <source>
        <strain evidence="7">PS3-36</strain>
    </source>
</reference>
<sequence>MGKKLSTLTKSISPIFLIMVVCSVLIPIVYPDPYIMDVMTGIFIYGMLGIGLNIVVGYCGLLDLGYSAFYASGAYVTALLMVNFHVSFWISLIAAGIVSGILGLIIGAPTLRLRSDYLAIVTLGFGEIIRITATNLSWTGGPNGIYAIPKPSIGAFQFATKTDLYYLGFVLLILILIVASKLGKSRVGRAWMFIREDESAAQAIGVNLVRYKLLAYLLGAICGGVAGSFYAVKMSVINPESFTFMQSVNILMVVILGGRGRNTGVLLGAFILIALPEFLRSFDEWRLVIYAAALLVLMIFRPQGLMGVKYNKPKKKGKEEEEGLLDLVNTQEGKDFV</sequence>
<evidence type="ECO:0000256" key="2">
    <source>
        <dbReference type="ARBA" id="ARBA00022475"/>
    </source>
</evidence>
<dbReference type="Proteomes" id="UP001178888">
    <property type="component" value="Unassembled WGS sequence"/>
</dbReference>
<dbReference type="RefSeq" id="WP_133337678.1">
    <property type="nucleotide sequence ID" value="NZ_JAVGVR010000001.1"/>
</dbReference>
<evidence type="ECO:0000256" key="1">
    <source>
        <dbReference type="ARBA" id="ARBA00004651"/>
    </source>
</evidence>
<evidence type="ECO:0000256" key="4">
    <source>
        <dbReference type="ARBA" id="ARBA00022989"/>
    </source>
</evidence>
<feature type="transmembrane region" description="Helical" evidence="6">
    <location>
        <begin position="288"/>
        <end position="308"/>
    </location>
</feature>
<feature type="transmembrane region" description="Helical" evidence="6">
    <location>
        <begin position="213"/>
        <end position="230"/>
    </location>
</feature>
<dbReference type="EMBL" id="JAVGVR010000001">
    <property type="protein sequence ID" value="MDQ6599075.1"/>
    <property type="molecule type" value="Genomic_DNA"/>
</dbReference>
<dbReference type="AlphaFoldDB" id="A0A4R5VLM9"/>
<keyword evidence="2" id="KW-1003">Cell membrane</keyword>
<evidence type="ECO:0000313" key="8">
    <source>
        <dbReference type="EMBL" id="TDK58729.1"/>
    </source>
</evidence>
<feature type="transmembrane region" description="Helical" evidence="6">
    <location>
        <begin position="164"/>
        <end position="183"/>
    </location>
</feature>
<accession>A0A4R5VLM9</accession>
<evidence type="ECO:0000256" key="3">
    <source>
        <dbReference type="ARBA" id="ARBA00022692"/>
    </source>
</evidence>
<feature type="transmembrane region" description="Helical" evidence="6">
    <location>
        <begin position="12"/>
        <end position="30"/>
    </location>
</feature>
<evidence type="ECO:0000256" key="5">
    <source>
        <dbReference type="ARBA" id="ARBA00023136"/>
    </source>
</evidence>
<dbReference type="Proteomes" id="UP000295132">
    <property type="component" value="Unassembled WGS sequence"/>
</dbReference>
<feature type="transmembrane region" description="Helical" evidence="6">
    <location>
        <begin position="92"/>
        <end position="111"/>
    </location>
</feature>
<keyword evidence="3 6" id="KW-0812">Transmembrane</keyword>